<dbReference type="AlphaFoldDB" id="A0A1G2UI39"/>
<name>A0A1G2UI39_9BACT</name>
<evidence type="ECO:0000313" key="2">
    <source>
        <dbReference type="EMBL" id="OHB09096.1"/>
    </source>
</evidence>
<dbReference type="EMBL" id="MHWM01000011">
    <property type="protein sequence ID" value="OHB09096.1"/>
    <property type="molecule type" value="Genomic_DNA"/>
</dbReference>
<gene>
    <name evidence="2" type="ORF">A3I86_02795</name>
</gene>
<reference evidence="2 3" key="1">
    <citation type="journal article" date="2016" name="Nat. Commun.">
        <title>Thousands of microbial genomes shed light on interconnected biogeochemical processes in an aquifer system.</title>
        <authorList>
            <person name="Anantharaman K."/>
            <person name="Brown C.T."/>
            <person name="Hug L.A."/>
            <person name="Sharon I."/>
            <person name="Castelle C.J."/>
            <person name="Probst A.J."/>
            <person name="Thomas B.C."/>
            <person name="Singh A."/>
            <person name="Wilkins M.J."/>
            <person name="Karaoz U."/>
            <person name="Brodie E.L."/>
            <person name="Williams K.H."/>
            <person name="Hubbard S.S."/>
            <person name="Banfield J.F."/>
        </authorList>
    </citation>
    <scope>NUCLEOTIDE SEQUENCE [LARGE SCALE GENOMIC DNA]</scope>
</reference>
<keyword evidence="1" id="KW-1133">Transmembrane helix</keyword>
<feature type="transmembrane region" description="Helical" evidence="1">
    <location>
        <begin position="44"/>
        <end position="64"/>
    </location>
</feature>
<keyword evidence="1" id="KW-0472">Membrane</keyword>
<organism evidence="2 3">
    <name type="scientific">Candidatus Zambryskibacteria bacterium RIFCSPLOWO2_02_FULL_39_14</name>
    <dbReference type="NCBI Taxonomy" id="1802769"/>
    <lineage>
        <taxon>Bacteria</taxon>
        <taxon>Candidatus Zambryskiibacteriota</taxon>
    </lineage>
</organism>
<protein>
    <submittedName>
        <fullName evidence="2">Uncharacterized protein</fullName>
    </submittedName>
</protein>
<proteinExistence type="predicted"/>
<evidence type="ECO:0000256" key="1">
    <source>
        <dbReference type="SAM" id="Phobius"/>
    </source>
</evidence>
<sequence length="90" mass="10473">MDLISSRFILIAILFLTVFGYSIFNFMVVYHLTRFGIGVQPKRFAAIFFLGSIFLFLISITLLMKINFSSLENVFPNFQISNFNINNYIK</sequence>
<dbReference type="Proteomes" id="UP000177096">
    <property type="component" value="Unassembled WGS sequence"/>
</dbReference>
<accession>A0A1G2UI39</accession>
<keyword evidence="1" id="KW-0812">Transmembrane</keyword>
<evidence type="ECO:0000313" key="3">
    <source>
        <dbReference type="Proteomes" id="UP000177096"/>
    </source>
</evidence>
<feature type="transmembrane region" description="Helical" evidence="1">
    <location>
        <begin position="6"/>
        <end position="32"/>
    </location>
</feature>
<comment type="caution">
    <text evidence="2">The sequence shown here is derived from an EMBL/GenBank/DDBJ whole genome shotgun (WGS) entry which is preliminary data.</text>
</comment>